<gene>
    <name evidence="1" type="ORF">DEO72_LG9g372</name>
</gene>
<dbReference type="PANTHER" id="PTHR46929">
    <property type="entry name" value="EXPRESSED PROTEIN"/>
    <property type="match status" value="1"/>
</dbReference>
<accession>A0A4D6MZ01</accession>
<dbReference type="EMBL" id="CP039353">
    <property type="protein sequence ID" value="QCE05369.1"/>
    <property type="molecule type" value="Genomic_DNA"/>
</dbReference>
<dbReference type="AlphaFoldDB" id="A0A4D6MZ01"/>
<name>A0A4D6MZ01_VIGUN</name>
<sequence length="197" mass="21999">MTVLAKRSGSATLHPDAEPFKTRVIPNYNDLCIVFGHAVADGRYSLSCFDVDYEYEDEEALHIGGENNFNADKEAIHIGGEKKSSREINADNETLHVGKNVSAQLKRHHQPNMPATLNESKKARGHVAVAVTSLTKTKNDDFSVDNVLSVLQAIPDLDDDLILDACDFLEDERRARLFLALAASLRKKWLLRKLRSQ</sequence>
<evidence type="ECO:0000313" key="2">
    <source>
        <dbReference type="Proteomes" id="UP000501690"/>
    </source>
</evidence>
<protein>
    <submittedName>
        <fullName evidence="1">Uncharacterized protein</fullName>
    </submittedName>
</protein>
<evidence type="ECO:0000313" key="1">
    <source>
        <dbReference type="EMBL" id="QCE05369.1"/>
    </source>
</evidence>
<reference evidence="1 2" key="1">
    <citation type="submission" date="2019-04" db="EMBL/GenBank/DDBJ databases">
        <title>An improved genome assembly and genetic linkage map for asparagus bean, Vigna unguiculata ssp. sesquipedialis.</title>
        <authorList>
            <person name="Xia Q."/>
            <person name="Zhang R."/>
            <person name="Dong Y."/>
        </authorList>
    </citation>
    <scope>NUCLEOTIDE SEQUENCE [LARGE SCALE GENOMIC DNA]</scope>
    <source>
        <tissue evidence="1">Leaf</tissue>
    </source>
</reference>
<dbReference type="PANTHER" id="PTHR46929:SF33">
    <property type="entry name" value="L10-INTERACTING MYB DOMAIN-CONTAINING PROTEIN-LIKE ISOFORM X1"/>
    <property type="match status" value="1"/>
</dbReference>
<proteinExistence type="predicted"/>
<dbReference type="Proteomes" id="UP000501690">
    <property type="component" value="Linkage Group LG9"/>
</dbReference>
<organism evidence="1 2">
    <name type="scientific">Vigna unguiculata</name>
    <name type="common">Cowpea</name>
    <dbReference type="NCBI Taxonomy" id="3917"/>
    <lineage>
        <taxon>Eukaryota</taxon>
        <taxon>Viridiplantae</taxon>
        <taxon>Streptophyta</taxon>
        <taxon>Embryophyta</taxon>
        <taxon>Tracheophyta</taxon>
        <taxon>Spermatophyta</taxon>
        <taxon>Magnoliopsida</taxon>
        <taxon>eudicotyledons</taxon>
        <taxon>Gunneridae</taxon>
        <taxon>Pentapetalae</taxon>
        <taxon>rosids</taxon>
        <taxon>fabids</taxon>
        <taxon>Fabales</taxon>
        <taxon>Fabaceae</taxon>
        <taxon>Papilionoideae</taxon>
        <taxon>50 kb inversion clade</taxon>
        <taxon>NPAAA clade</taxon>
        <taxon>indigoferoid/millettioid clade</taxon>
        <taxon>Phaseoleae</taxon>
        <taxon>Vigna</taxon>
    </lineage>
</organism>
<keyword evidence="2" id="KW-1185">Reference proteome</keyword>